<dbReference type="GO" id="GO:0003700">
    <property type="term" value="F:DNA-binding transcription factor activity"/>
    <property type="evidence" value="ECO:0007669"/>
    <property type="project" value="InterPro"/>
</dbReference>
<evidence type="ECO:0000259" key="8">
    <source>
        <dbReference type="PROSITE" id="PS50995"/>
    </source>
</evidence>
<dbReference type="PANTHER" id="PTHR42756:SF1">
    <property type="entry name" value="TRANSCRIPTIONAL REPRESSOR OF EMRAB OPERON"/>
    <property type="match status" value="1"/>
</dbReference>
<dbReference type="KEGG" id="apoc:APORC_0569"/>
<dbReference type="RefSeq" id="WP_066388256.1">
    <property type="nucleotide sequence ID" value="NZ_CP036246.2"/>
</dbReference>
<reference evidence="9 10" key="1">
    <citation type="submission" date="2019-09" db="EMBL/GenBank/DDBJ databases">
        <title>Complete genome sequencing of four Arcobacter species reveals a diverse suite of mobile elements.</title>
        <authorList>
            <person name="Miller W.G."/>
            <person name="Yee E."/>
            <person name="Bono J.L."/>
        </authorList>
    </citation>
    <scope>NUCLEOTIDE SEQUENCE [LARGE SCALE GENOMIC DNA]</scope>
    <source>
        <strain evidence="9 10">CCUG 56899</strain>
    </source>
</reference>
<dbReference type="GO" id="GO:0003677">
    <property type="term" value="F:DNA binding"/>
    <property type="evidence" value="ECO:0007669"/>
    <property type="project" value="UniProtKB-KW"/>
</dbReference>
<evidence type="ECO:0000313" key="10">
    <source>
        <dbReference type="Proteomes" id="UP000322644"/>
    </source>
</evidence>
<dbReference type="InterPro" id="IPR036388">
    <property type="entry name" value="WH-like_DNA-bd_sf"/>
</dbReference>
<evidence type="ECO:0000256" key="1">
    <source>
        <dbReference type="ARBA" id="ARBA00004496"/>
    </source>
</evidence>
<dbReference type="InterPro" id="IPR000835">
    <property type="entry name" value="HTH_MarR-typ"/>
</dbReference>
<name>A0A5C2HB98_9BACT</name>
<evidence type="ECO:0000256" key="2">
    <source>
        <dbReference type="ARBA" id="ARBA00023015"/>
    </source>
</evidence>
<organism evidence="9 10">
    <name type="scientific">Arcobacter porcinus</name>
    <dbReference type="NCBI Taxonomy" id="1935204"/>
    <lineage>
        <taxon>Bacteria</taxon>
        <taxon>Pseudomonadati</taxon>
        <taxon>Campylobacterota</taxon>
        <taxon>Epsilonproteobacteria</taxon>
        <taxon>Campylobacterales</taxon>
        <taxon>Arcobacteraceae</taxon>
        <taxon>Arcobacter</taxon>
    </lineage>
</organism>
<feature type="domain" description="HTH marR-type" evidence="8">
    <location>
        <begin position="21"/>
        <end position="157"/>
    </location>
</feature>
<dbReference type="SUPFAM" id="SSF46785">
    <property type="entry name" value="Winged helix' DNA-binding domain"/>
    <property type="match status" value="1"/>
</dbReference>
<dbReference type="PROSITE" id="PS50995">
    <property type="entry name" value="HTH_MARR_2"/>
    <property type="match status" value="1"/>
</dbReference>
<keyword evidence="2" id="KW-0805">Transcription regulation</keyword>
<protein>
    <recommendedName>
        <fullName evidence="6">HTH-type transcriptional regulator SarZ</fullName>
    </recommendedName>
    <alternativeName>
        <fullName evidence="7">Staphylococcal accessory regulator Z</fullName>
    </alternativeName>
</protein>
<evidence type="ECO:0000313" key="9">
    <source>
        <dbReference type="EMBL" id="QEP40186.1"/>
    </source>
</evidence>
<dbReference type="GO" id="GO:0005737">
    <property type="term" value="C:cytoplasm"/>
    <property type="evidence" value="ECO:0007669"/>
    <property type="project" value="UniProtKB-SubCell"/>
</dbReference>
<accession>A0A5C2HB98</accession>
<dbReference type="SMART" id="SM00347">
    <property type="entry name" value="HTH_MARR"/>
    <property type="match status" value="1"/>
</dbReference>
<gene>
    <name evidence="9" type="ORF">APORC_0569</name>
</gene>
<comment type="subcellular location">
    <subcellularLocation>
        <location evidence="1">Cytoplasm</location>
    </subcellularLocation>
</comment>
<sequence>MNRKYIEDFYKRVEEEKGRKIYSLFLPMLLLTKQTYYDGESYYKENYDLLNSEVDVLAALYFNSENHTLSPTELYSAIIFSSGGMTKVLKKLEERKLIKRISCEKDKRKVLVSLTKVGEEIVLSCVNTTAERLEKVYSILNDKEKIFLKDILKKLIFSNI</sequence>
<evidence type="ECO:0000256" key="7">
    <source>
        <dbReference type="ARBA" id="ARBA00047207"/>
    </source>
</evidence>
<dbReference type="Pfam" id="PF22381">
    <property type="entry name" value="Staph_reg_Sar_Rot"/>
    <property type="match status" value="1"/>
</dbReference>
<evidence type="ECO:0000256" key="6">
    <source>
        <dbReference type="ARBA" id="ARBA00047188"/>
    </source>
</evidence>
<dbReference type="EMBL" id="CP036246">
    <property type="protein sequence ID" value="QEP40186.1"/>
    <property type="molecule type" value="Genomic_DNA"/>
</dbReference>
<dbReference type="InterPro" id="IPR055166">
    <property type="entry name" value="Transc_reg_Sar_Rot_HTH"/>
</dbReference>
<evidence type="ECO:0000256" key="3">
    <source>
        <dbReference type="ARBA" id="ARBA00023125"/>
    </source>
</evidence>
<dbReference type="InterPro" id="IPR036390">
    <property type="entry name" value="WH_DNA-bd_sf"/>
</dbReference>
<keyword evidence="4" id="KW-0804">Transcription</keyword>
<comment type="similarity">
    <text evidence="5">Belongs to the SarZ family.</text>
</comment>
<dbReference type="Gene3D" id="1.10.10.10">
    <property type="entry name" value="Winged helix-like DNA-binding domain superfamily/Winged helix DNA-binding domain"/>
    <property type="match status" value="1"/>
</dbReference>
<dbReference type="PANTHER" id="PTHR42756">
    <property type="entry name" value="TRANSCRIPTIONAL REGULATOR, MARR"/>
    <property type="match status" value="1"/>
</dbReference>
<dbReference type="PRINTS" id="PR00598">
    <property type="entry name" value="HTHMARR"/>
</dbReference>
<evidence type="ECO:0000256" key="4">
    <source>
        <dbReference type="ARBA" id="ARBA00023163"/>
    </source>
</evidence>
<dbReference type="AlphaFoldDB" id="A0A5C2HB98"/>
<evidence type="ECO:0000256" key="5">
    <source>
        <dbReference type="ARBA" id="ARBA00046337"/>
    </source>
</evidence>
<reference evidence="9 10" key="2">
    <citation type="submission" date="2019-09" db="EMBL/GenBank/DDBJ databases">
        <title>Taxonomic note: a critical rebuttal of the proposed division of the genus Arcobacter into six genera, emended descriptions of Arcobacter anaerophilus and the genus Arcobacter, and an assessment of genus-level boundaries for Epsilonproteobacteria using in silico genomic comparator tools.</title>
        <authorList>
            <person name="On S.L.W."/>
            <person name="Miller W.G."/>
            <person name="Biggs P."/>
            <person name="Cornelius A."/>
            <person name="Vandamme P."/>
        </authorList>
    </citation>
    <scope>NUCLEOTIDE SEQUENCE [LARGE SCALE GENOMIC DNA]</scope>
    <source>
        <strain evidence="9 10">CCUG 56899</strain>
    </source>
</reference>
<proteinExistence type="inferred from homology"/>
<keyword evidence="3" id="KW-0238">DNA-binding</keyword>
<dbReference type="Proteomes" id="UP000322644">
    <property type="component" value="Chromosome"/>
</dbReference>